<keyword evidence="2" id="KW-1185">Reference proteome</keyword>
<accession>A0ABD2AJ75</accession>
<proteinExistence type="predicted"/>
<dbReference type="Proteomes" id="UP001607302">
    <property type="component" value="Unassembled WGS sequence"/>
</dbReference>
<gene>
    <name evidence="1" type="ORF">V1478_010250</name>
</gene>
<reference evidence="1 2" key="1">
    <citation type="journal article" date="2024" name="Ann. Entomol. Soc. Am.">
        <title>Genomic analyses of the southern and eastern yellowjacket wasps (Hymenoptera: Vespidae) reveal evolutionary signatures of social life.</title>
        <authorList>
            <person name="Catto M.A."/>
            <person name="Caine P.B."/>
            <person name="Orr S.E."/>
            <person name="Hunt B.G."/>
            <person name="Goodisman M.A.D."/>
        </authorList>
    </citation>
    <scope>NUCLEOTIDE SEQUENCE [LARGE SCALE GENOMIC DNA]</scope>
    <source>
        <strain evidence="1">233</strain>
        <tissue evidence="1">Head and thorax</tissue>
    </source>
</reference>
<organism evidence="1 2">
    <name type="scientific">Vespula squamosa</name>
    <name type="common">Southern yellow jacket</name>
    <name type="synonym">Wasp</name>
    <dbReference type="NCBI Taxonomy" id="30214"/>
    <lineage>
        <taxon>Eukaryota</taxon>
        <taxon>Metazoa</taxon>
        <taxon>Ecdysozoa</taxon>
        <taxon>Arthropoda</taxon>
        <taxon>Hexapoda</taxon>
        <taxon>Insecta</taxon>
        <taxon>Pterygota</taxon>
        <taxon>Neoptera</taxon>
        <taxon>Endopterygota</taxon>
        <taxon>Hymenoptera</taxon>
        <taxon>Apocrita</taxon>
        <taxon>Aculeata</taxon>
        <taxon>Vespoidea</taxon>
        <taxon>Vespidae</taxon>
        <taxon>Vespinae</taxon>
        <taxon>Vespula</taxon>
    </lineage>
</organism>
<evidence type="ECO:0000313" key="2">
    <source>
        <dbReference type="Proteomes" id="UP001607302"/>
    </source>
</evidence>
<comment type="caution">
    <text evidence="1">The sequence shown here is derived from an EMBL/GenBank/DDBJ whole genome shotgun (WGS) entry which is preliminary data.</text>
</comment>
<dbReference type="EMBL" id="JAUDFV010000146">
    <property type="protein sequence ID" value="KAL2720674.1"/>
    <property type="molecule type" value="Genomic_DNA"/>
</dbReference>
<sequence>MKWPMSYRYRAYQGPISSEYSIGELRCGRSAEFKTKQRLVIFVVKQMHIDIVVHIAFIPVVEVALRAKGDEQS</sequence>
<evidence type="ECO:0000313" key="1">
    <source>
        <dbReference type="EMBL" id="KAL2720674.1"/>
    </source>
</evidence>
<name>A0ABD2AJ75_VESSQ</name>
<protein>
    <submittedName>
        <fullName evidence="1">Uncharacterized protein</fullName>
    </submittedName>
</protein>
<dbReference type="AlphaFoldDB" id="A0ABD2AJ75"/>